<proteinExistence type="predicted"/>
<dbReference type="CDD" id="cd14866">
    <property type="entry name" value="Fe-ADH-like"/>
    <property type="match status" value="1"/>
</dbReference>
<dbReference type="AlphaFoldDB" id="A0A8J7Y5J3"/>
<dbReference type="InterPro" id="IPR039697">
    <property type="entry name" value="Alcohol_dehydrogenase_Fe"/>
</dbReference>
<sequence>MTDAAADDRAAPFRFEYDPAALRYGPNCVADLGSEVAAHDGSRALVVTGSTVGETAAVMDPIEEGLGDRLADVFAGTTPAKRLGTAIDALAAFRESDADAIVSVGGGSSLDVAKVLAVLVATERDPEAVGAELVETGTLSVPDTELPPIVAVPTTLAGADLTMVAGVTADPGTCPVESAVSGGISDPKLMPAAVCYDPELVATTPRSVLAGSAMNGFDKGIETLYARNATPVTDATAMRGLSLLREGLLAFGDGEETDWVYQTLTRGLVLVQYGISRAEGTTLSLIHSFGHGLTRTYEMQQGAAHAVVAPHALDYLFDRVDGRRDLLADAFGTADTEDPAAAVVEAVANVAAALSLPTRLRDVDGPSPEEFPAVAEAVLSDSFMANAPPGLEPTREDIESVLDAAW</sequence>
<evidence type="ECO:0000259" key="3">
    <source>
        <dbReference type="Pfam" id="PF25137"/>
    </source>
</evidence>
<dbReference type="SUPFAM" id="SSF56796">
    <property type="entry name" value="Dehydroquinate synthase-like"/>
    <property type="match status" value="1"/>
</dbReference>
<keyword evidence="1 4" id="KW-0560">Oxidoreductase</keyword>
<dbReference type="GO" id="GO:0004022">
    <property type="term" value="F:alcohol dehydrogenase (NAD+) activity"/>
    <property type="evidence" value="ECO:0007669"/>
    <property type="project" value="UniProtKB-EC"/>
</dbReference>
<comment type="caution">
    <text evidence="4">The sequence shown here is derived from an EMBL/GenBank/DDBJ whole genome shotgun (WGS) entry which is preliminary data.</text>
</comment>
<organism evidence="4 5">
    <name type="scientific">Haloarcula limicola</name>
    <dbReference type="NCBI Taxonomy" id="1429915"/>
    <lineage>
        <taxon>Archaea</taxon>
        <taxon>Methanobacteriati</taxon>
        <taxon>Methanobacteriota</taxon>
        <taxon>Stenosarchaea group</taxon>
        <taxon>Halobacteria</taxon>
        <taxon>Halobacteriales</taxon>
        <taxon>Haloarculaceae</taxon>
        <taxon>Haloarcula</taxon>
    </lineage>
</organism>
<dbReference type="InterPro" id="IPR001670">
    <property type="entry name" value="ADH_Fe/GldA"/>
</dbReference>
<evidence type="ECO:0000313" key="5">
    <source>
        <dbReference type="Proteomes" id="UP000766550"/>
    </source>
</evidence>
<evidence type="ECO:0000313" key="4">
    <source>
        <dbReference type="EMBL" id="MBV0924457.1"/>
    </source>
</evidence>
<feature type="domain" description="Alcohol dehydrogenase iron-type/glycerol dehydrogenase GldA" evidence="2">
    <location>
        <begin position="19"/>
        <end position="198"/>
    </location>
</feature>
<gene>
    <name evidence="4" type="ORF">KTS45_09625</name>
</gene>
<dbReference type="RefSeq" id="WP_162319028.1">
    <property type="nucleotide sequence ID" value="NZ_JAHQXF010000002.1"/>
</dbReference>
<dbReference type="InterPro" id="IPR056798">
    <property type="entry name" value="ADH_Fe_C"/>
</dbReference>
<dbReference type="Pfam" id="PF00465">
    <property type="entry name" value="Fe-ADH"/>
    <property type="match status" value="1"/>
</dbReference>
<dbReference type="Gene3D" id="1.20.1090.10">
    <property type="entry name" value="Dehydroquinate synthase-like - alpha domain"/>
    <property type="match status" value="1"/>
</dbReference>
<dbReference type="EMBL" id="JAHQXF010000002">
    <property type="protein sequence ID" value="MBV0924457.1"/>
    <property type="molecule type" value="Genomic_DNA"/>
</dbReference>
<feature type="domain" description="Fe-containing alcohol dehydrogenase-like C-terminal" evidence="3">
    <location>
        <begin position="212"/>
        <end position="406"/>
    </location>
</feature>
<dbReference type="OrthoDB" id="57329at2157"/>
<dbReference type="PANTHER" id="PTHR11496">
    <property type="entry name" value="ALCOHOL DEHYDROGENASE"/>
    <property type="match status" value="1"/>
</dbReference>
<name>A0A8J7Y5J3_9EURY</name>
<keyword evidence="5" id="KW-1185">Reference proteome</keyword>
<accession>A0A8J7Y5J3</accession>
<evidence type="ECO:0000259" key="2">
    <source>
        <dbReference type="Pfam" id="PF00465"/>
    </source>
</evidence>
<dbReference type="Pfam" id="PF25137">
    <property type="entry name" value="ADH_Fe_C"/>
    <property type="match status" value="1"/>
</dbReference>
<evidence type="ECO:0000256" key="1">
    <source>
        <dbReference type="ARBA" id="ARBA00023002"/>
    </source>
</evidence>
<dbReference type="GO" id="GO:0046872">
    <property type="term" value="F:metal ion binding"/>
    <property type="evidence" value="ECO:0007669"/>
    <property type="project" value="InterPro"/>
</dbReference>
<dbReference type="EC" id="1.1.1.1" evidence="4"/>
<dbReference type="Gene3D" id="3.40.50.1970">
    <property type="match status" value="1"/>
</dbReference>
<protein>
    <submittedName>
        <fullName evidence="4">Iron-containing alcohol dehydrogenase</fullName>
        <ecNumber evidence="4">1.1.1.1</ecNumber>
    </submittedName>
</protein>
<dbReference type="PANTHER" id="PTHR11496:SF83">
    <property type="entry name" value="HYDROXYACID-OXOACID TRANSHYDROGENASE, MITOCHONDRIAL"/>
    <property type="match status" value="1"/>
</dbReference>
<dbReference type="Proteomes" id="UP000766550">
    <property type="component" value="Unassembled WGS sequence"/>
</dbReference>
<reference evidence="4 5" key="1">
    <citation type="submission" date="2021-06" db="EMBL/GenBank/DDBJ databases">
        <title>New haloarchaea isolates fom saline soil.</title>
        <authorList>
            <person name="Duran-Viseras A."/>
            <person name="Sanchez-Porro C.S."/>
            <person name="Ventosa A."/>
        </authorList>
    </citation>
    <scope>NUCLEOTIDE SEQUENCE [LARGE SCALE GENOMIC DNA]</scope>
    <source>
        <strain evidence="4 5">JCM 183640</strain>
    </source>
</reference>